<name>A0A552V2L1_9FLAO</name>
<dbReference type="RefSeq" id="WP_143373109.1">
    <property type="nucleotide sequence ID" value="NZ_VJVZ01000005.1"/>
</dbReference>
<feature type="domain" description="Outer membrane protein beta-barrel" evidence="2">
    <location>
        <begin position="20"/>
        <end position="184"/>
    </location>
</feature>
<dbReference type="EMBL" id="VJVZ01000005">
    <property type="protein sequence ID" value="TRW24705.1"/>
    <property type="molecule type" value="Genomic_DNA"/>
</dbReference>
<dbReference type="InterPro" id="IPR025665">
    <property type="entry name" value="Beta-barrel_OMP_2"/>
</dbReference>
<evidence type="ECO:0000259" key="2">
    <source>
        <dbReference type="Pfam" id="PF13568"/>
    </source>
</evidence>
<dbReference type="SUPFAM" id="SSF56925">
    <property type="entry name" value="OMPA-like"/>
    <property type="match status" value="1"/>
</dbReference>
<evidence type="ECO:0000313" key="4">
    <source>
        <dbReference type="Proteomes" id="UP000320643"/>
    </source>
</evidence>
<organism evidence="3 4">
    <name type="scientific">Flavobacterium zepuense</name>
    <dbReference type="NCBI Taxonomy" id="2593302"/>
    <lineage>
        <taxon>Bacteria</taxon>
        <taxon>Pseudomonadati</taxon>
        <taxon>Bacteroidota</taxon>
        <taxon>Flavobacteriia</taxon>
        <taxon>Flavobacteriales</taxon>
        <taxon>Flavobacteriaceae</taxon>
        <taxon>Flavobacterium</taxon>
    </lineage>
</organism>
<dbReference type="InterPro" id="IPR011250">
    <property type="entry name" value="OMP/PagP_B-barrel"/>
</dbReference>
<dbReference type="Gene3D" id="2.40.160.20">
    <property type="match status" value="1"/>
</dbReference>
<sequence>MKKIILSAAMLLAIGFTAKAQETKLGVKAGVNFANFTGDVEGSKSRTGFNAGFVAEFKLSENFSIQPELLYSQQGTRFEESGSVSGISYRLEEKGKFDYLALPVVAKYYIIEGLSLHAGPQVSYLLKADVESTGSASTGESYSETLDLKDYSNKVDFALVGGAGYDLPIGVFFEARYVAGISKIGKDGDSKVRNGVFQLSVGYKF</sequence>
<evidence type="ECO:0000313" key="3">
    <source>
        <dbReference type="EMBL" id="TRW24705.1"/>
    </source>
</evidence>
<reference evidence="3 4" key="1">
    <citation type="submission" date="2019-07" db="EMBL/GenBank/DDBJ databases">
        <title>Flavobacterium sp. nov., isolated from glacier ice.</title>
        <authorList>
            <person name="Liu Q."/>
            <person name="Xin Y.-H."/>
        </authorList>
    </citation>
    <scope>NUCLEOTIDE SEQUENCE [LARGE SCALE GENOMIC DNA]</scope>
    <source>
        <strain evidence="3 4">ZT4R6</strain>
    </source>
</reference>
<evidence type="ECO:0000256" key="1">
    <source>
        <dbReference type="SAM" id="SignalP"/>
    </source>
</evidence>
<gene>
    <name evidence="3" type="ORF">FMM05_09360</name>
</gene>
<feature type="signal peptide" evidence="1">
    <location>
        <begin position="1"/>
        <end position="20"/>
    </location>
</feature>
<dbReference type="AlphaFoldDB" id="A0A552V2L1"/>
<comment type="caution">
    <text evidence="3">The sequence shown here is derived from an EMBL/GenBank/DDBJ whole genome shotgun (WGS) entry which is preliminary data.</text>
</comment>
<keyword evidence="4" id="KW-1185">Reference proteome</keyword>
<feature type="chain" id="PRO_5021945312" evidence="1">
    <location>
        <begin position="21"/>
        <end position="205"/>
    </location>
</feature>
<dbReference type="Pfam" id="PF13568">
    <property type="entry name" value="OMP_b-brl_2"/>
    <property type="match status" value="1"/>
</dbReference>
<proteinExistence type="predicted"/>
<protein>
    <submittedName>
        <fullName evidence="3">PorT family protein</fullName>
    </submittedName>
</protein>
<accession>A0A552V2L1</accession>
<dbReference type="OrthoDB" id="947434at2"/>
<keyword evidence="1" id="KW-0732">Signal</keyword>
<dbReference type="Proteomes" id="UP000320643">
    <property type="component" value="Unassembled WGS sequence"/>
</dbReference>